<keyword evidence="8" id="KW-1185">Reference proteome</keyword>
<evidence type="ECO:0000256" key="1">
    <source>
        <dbReference type="ARBA" id="ARBA00004141"/>
    </source>
</evidence>
<evidence type="ECO:0000259" key="6">
    <source>
        <dbReference type="Pfam" id="PF00149"/>
    </source>
</evidence>
<dbReference type="GO" id="GO:0005783">
    <property type="term" value="C:endoplasmic reticulum"/>
    <property type="evidence" value="ECO:0007669"/>
    <property type="project" value="TreeGrafter"/>
</dbReference>
<evidence type="ECO:0000313" key="7">
    <source>
        <dbReference type="EMBL" id="SGZ46427.1"/>
    </source>
</evidence>
<dbReference type="OrthoDB" id="5977743at2759"/>
<dbReference type="AlphaFoldDB" id="A0A1L0CST2"/>
<dbReference type="Pfam" id="PF00149">
    <property type="entry name" value="Metallophos"/>
    <property type="match status" value="1"/>
</dbReference>
<keyword evidence="3 5" id="KW-1133">Transmembrane helix</keyword>
<sequence>MLSSFRRRDKRHEDTALLQQISLDSGEPKLRPKRKLATSGSSFKLLVVLLTLWMLLIHYFERIRVKNAVNACQWENWENWTGSKADVRPHRVVLLADPQLVDDHTYPKLPRLANYLIRKMSDNYLYINNKYMEAYLDPDTTIFVGDLFDGGREWDDDVWIEEYKRFNAIFPRKPNRRTFRSLPGNHDIGFQNISYHNLRRFSSFFGELNDAFELGNHTFVQLDTISMSHEDEQINRDSFAFLDSFDSFINPLLPRILLSHVPLYRDPGVEVCGPGRESKRKFPLQRGFQYQTVIDYFITKDVLDRVNPTLVFSGDDHDYCDIVHVDYSDNTKKLAREISCKTPSMTNGIKYPAYHLLSLNNPYDPKPKTGLVDPNNEKTYETMMCYLPNPYRGVKVYGFCGTLDRESEAADSSADSPILGSSR</sequence>
<dbReference type="InterPro" id="IPR029052">
    <property type="entry name" value="Metallo-depent_PP-like"/>
</dbReference>
<comment type="subcellular location">
    <subcellularLocation>
        <location evidence="1">Membrane</location>
        <topology evidence="1">Multi-pass membrane protein</topology>
    </subcellularLocation>
</comment>
<evidence type="ECO:0000256" key="3">
    <source>
        <dbReference type="ARBA" id="ARBA00022989"/>
    </source>
</evidence>
<name>A0A1L0CST2_9ASCO</name>
<reference evidence="7 8" key="1">
    <citation type="submission" date="2016-10" db="EMBL/GenBank/DDBJ databases">
        <authorList>
            <person name="de Groot N.N."/>
        </authorList>
    </citation>
    <scope>NUCLEOTIDE SEQUENCE [LARGE SCALE GENOMIC DNA]</scope>
    <source>
        <strain evidence="7 8">CBS 141442</strain>
    </source>
</reference>
<feature type="transmembrane region" description="Helical" evidence="5">
    <location>
        <begin position="43"/>
        <end position="60"/>
    </location>
</feature>
<feature type="domain" description="Calcineurin-like phosphoesterase" evidence="6">
    <location>
        <begin position="91"/>
        <end position="319"/>
    </location>
</feature>
<evidence type="ECO:0000256" key="2">
    <source>
        <dbReference type="ARBA" id="ARBA00022692"/>
    </source>
</evidence>
<dbReference type="Gene3D" id="3.60.21.10">
    <property type="match status" value="1"/>
</dbReference>
<dbReference type="InterPro" id="IPR004843">
    <property type="entry name" value="Calcineurin-like_PHP"/>
</dbReference>
<keyword evidence="4 5" id="KW-0472">Membrane</keyword>
<keyword evidence="2 5" id="KW-0812">Transmembrane</keyword>
<dbReference type="PANTHER" id="PTHR13315">
    <property type="entry name" value="METALLO PHOSPHOESTERASE RELATED"/>
    <property type="match status" value="1"/>
</dbReference>
<dbReference type="GO" id="GO:0016020">
    <property type="term" value="C:membrane"/>
    <property type="evidence" value="ECO:0007669"/>
    <property type="project" value="UniProtKB-SubCell"/>
</dbReference>
<dbReference type="Proteomes" id="UP000182334">
    <property type="component" value="Chromosome I"/>
</dbReference>
<proteinExistence type="predicted"/>
<evidence type="ECO:0000313" key="8">
    <source>
        <dbReference type="Proteomes" id="UP000182334"/>
    </source>
</evidence>
<evidence type="ECO:0000256" key="4">
    <source>
        <dbReference type="ARBA" id="ARBA00023136"/>
    </source>
</evidence>
<dbReference type="SUPFAM" id="SSF56300">
    <property type="entry name" value="Metallo-dependent phosphatases"/>
    <property type="match status" value="1"/>
</dbReference>
<dbReference type="EMBL" id="LT635756">
    <property type="protein sequence ID" value="SGZ46427.1"/>
    <property type="molecule type" value="Genomic_DNA"/>
</dbReference>
<protein>
    <submittedName>
        <fullName evidence="7">CIC11C00000002068</fullName>
    </submittedName>
</protein>
<organism evidence="7 8">
    <name type="scientific">Sungouiella intermedia</name>
    <dbReference type="NCBI Taxonomy" id="45354"/>
    <lineage>
        <taxon>Eukaryota</taxon>
        <taxon>Fungi</taxon>
        <taxon>Dikarya</taxon>
        <taxon>Ascomycota</taxon>
        <taxon>Saccharomycotina</taxon>
        <taxon>Pichiomycetes</taxon>
        <taxon>Metschnikowiaceae</taxon>
        <taxon>Sungouiella</taxon>
    </lineage>
</organism>
<dbReference type="PANTHER" id="PTHR13315:SF4">
    <property type="entry name" value="METALLOPHOSPHOESTERASE, ISOFORM E"/>
    <property type="match status" value="1"/>
</dbReference>
<evidence type="ECO:0000256" key="5">
    <source>
        <dbReference type="SAM" id="Phobius"/>
    </source>
</evidence>
<dbReference type="InterPro" id="IPR033308">
    <property type="entry name" value="PGAP5/Cdc1/Ted1"/>
</dbReference>
<accession>A0A1L0CST2</accession>
<dbReference type="GO" id="GO:0006506">
    <property type="term" value="P:GPI anchor biosynthetic process"/>
    <property type="evidence" value="ECO:0007669"/>
    <property type="project" value="InterPro"/>
</dbReference>
<dbReference type="GO" id="GO:0016787">
    <property type="term" value="F:hydrolase activity"/>
    <property type="evidence" value="ECO:0007669"/>
    <property type="project" value="InterPro"/>
</dbReference>
<dbReference type="STRING" id="45354.A0A1L0CST2"/>
<gene>
    <name evidence="7" type="ORF">SAMEA4029010_CIC11G00000002068</name>
</gene>